<reference evidence="1" key="1">
    <citation type="journal article" date="2020" name="Nature">
        <title>Giant virus diversity and host interactions through global metagenomics.</title>
        <authorList>
            <person name="Schulz F."/>
            <person name="Roux S."/>
            <person name="Paez-Espino D."/>
            <person name="Jungbluth S."/>
            <person name="Walsh D.A."/>
            <person name="Denef V.J."/>
            <person name="McMahon K.D."/>
            <person name="Konstantinidis K.T."/>
            <person name="Eloe-Fadrosh E.A."/>
            <person name="Kyrpides N.C."/>
            <person name="Woyke T."/>
        </authorList>
    </citation>
    <scope>NUCLEOTIDE SEQUENCE</scope>
    <source>
        <strain evidence="1">GVMAG-M-3300023179-82</strain>
    </source>
</reference>
<evidence type="ECO:0000313" key="1">
    <source>
        <dbReference type="EMBL" id="QHT76899.1"/>
    </source>
</evidence>
<accession>A0A6C0H8R1</accession>
<protein>
    <submittedName>
        <fullName evidence="1">Uncharacterized protein</fullName>
    </submittedName>
</protein>
<sequence length="166" mass="19273">MINKYENMDSNDSIILSYISKMSFDELFNLNINTFNIECLINAYNTKILNLKNKHSSNKLKNISLVKYIYKSKLEDGIKYLKLNNKLSDENLFNISSHNNSKLKSQYFTDNTQKSNYYKSYQQTQITNNNGNTLVVKKSVNNNNGKIDETNDAYVINNKGIKKQLL</sequence>
<dbReference type="AlphaFoldDB" id="A0A6C0H8R1"/>
<name>A0A6C0H8R1_9ZZZZ</name>
<proteinExistence type="predicted"/>
<organism evidence="1">
    <name type="scientific">viral metagenome</name>
    <dbReference type="NCBI Taxonomy" id="1070528"/>
    <lineage>
        <taxon>unclassified sequences</taxon>
        <taxon>metagenomes</taxon>
        <taxon>organismal metagenomes</taxon>
    </lineage>
</organism>
<dbReference type="EMBL" id="MN739906">
    <property type="protein sequence ID" value="QHT76899.1"/>
    <property type="molecule type" value="Genomic_DNA"/>
</dbReference>